<dbReference type="InterPro" id="IPR021754">
    <property type="entry name" value="DUF3320"/>
</dbReference>
<gene>
    <name evidence="6" type="ORF">IDH41_29740</name>
</gene>
<feature type="compositionally biased region" description="Low complexity" evidence="1">
    <location>
        <begin position="1817"/>
        <end position="1833"/>
    </location>
</feature>
<feature type="domain" description="DNA2/NAM7 helicase helicase" evidence="3">
    <location>
        <begin position="666"/>
        <end position="728"/>
    </location>
</feature>
<evidence type="ECO:0000313" key="7">
    <source>
        <dbReference type="Proteomes" id="UP000632125"/>
    </source>
</evidence>
<feature type="domain" description="DNA2/NAM7 helicase helicase" evidence="3">
    <location>
        <begin position="1326"/>
        <end position="1366"/>
    </location>
</feature>
<keyword evidence="7" id="KW-1185">Reference proteome</keyword>
<feature type="compositionally biased region" description="Acidic residues" evidence="1">
    <location>
        <begin position="1751"/>
        <end position="1772"/>
    </location>
</feature>
<protein>
    <submittedName>
        <fullName evidence="6">DUF3320 domain-containing protein</fullName>
    </submittedName>
</protein>
<dbReference type="Gene3D" id="3.10.620.30">
    <property type="match status" value="1"/>
</dbReference>
<organism evidence="6 7">
    <name type="scientific">Paenibacillus arenilitoris</name>
    <dbReference type="NCBI Taxonomy" id="2772299"/>
    <lineage>
        <taxon>Bacteria</taxon>
        <taxon>Bacillati</taxon>
        <taxon>Bacillota</taxon>
        <taxon>Bacilli</taxon>
        <taxon>Bacillales</taxon>
        <taxon>Paenibacillaceae</taxon>
        <taxon>Paenibacillus</taxon>
    </lineage>
</organism>
<dbReference type="InterPro" id="IPR041679">
    <property type="entry name" value="DNA2/NAM7-like_C"/>
</dbReference>
<feature type="region of interest" description="Disordered" evidence="1">
    <location>
        <begin position="1733"/>
        <end position="1773"/>
    </location>
</feature>
<dbReference type="GO" id="GO:0004386">
    <property type="term" value="F:helicase activity"/>
    <property type="evidence" value="ECO:0007669"/>
    <property type="project" value="InterPro"/>
</dbReference>
<feature type="domain" description="Restriction endonuclease type II-like" evidence="5">
    <location>
        <begin position="1631"/>
        <end position="1725"/>
    </location>
</feature>
<evidence type="ECO:0000256" key="1">
    <source>
        <dbReference type="SAM" id="MobiDB-lite"/>
    </source>
</evidence>
<dbReference type="InterPro" id="IPR011335">
    <property type="entry name" value="Restrct_endonuc-II-like"/>
</dbReference>
<dbReference type="SUPFAM" id="SSF52980">
    <property type="entry name" value="Restriction endonuclease-like"/>
    <property type="match status" value="1"/>
</dbReference>
<feature type="compositionally biased region" description="Low complexity" evidence="1">
    <location>
        <begin position="1780"/>
        <end position="1789"/>
    </location>
</feature>
<feature type="domain" description="DNA2/NAM7 helicase-like C-terminal" evidence="4">
    <location>
        <begin position="1396"/>
        <end position="1580"/>
    </location>
</feature>
<dbReference type="RefSeq" id="WP_190867734.1">
    <property type="nucleotide sequence ID" value="NZ_JACXIY010000058.1"/>
</dbReference>
<dbReference type="InterPro" id="IPR025103">
    <property type="entry name" value="DUF4011"/>
</dbReference>
<feature type="region of interest" description="Disordered" evidence="1">
    <location>
        <begin position="1780"/>
        <end position="1799"/>
    </location>
</feature>
<dbReference type="Pfam" id="PF11784">
    <property type="entry name" value="DUF3320"/>
    <property type="match status" value="1"/>
</dbReference>
<dbReference type="Pfam" id="PF13195">
    <property type="entry name" value="DUF4011"/>
    <property type="match status" value="1"/>
</dbReference>
<dbReference type="InterPro" id="IPR047187">
    <property type="entry name" value="SF1_C_Upf1"/>
</dbReference>
<name>A0A927CS54_9BACL</name>
<evidence type="ECO:0000259" key="3">
    <source>
        <dbReference type="Pfam" id="PF13086"/>
    </source>
</evidence>
<sequence>MSTGLQCAWSYSGIVNCAMQQNHVPVIKNIVLTNASDEDIRDITVRLNAEPDFAYEWTKRIDALPAGQAVDLGAVPLRLSTAYLGGLSERVSGLLTLTAEKDGTALLTVREPIALLAFDEWGGLAALPEMAAAFVAPNHPQVLQLVREAADLLGKWGGSPTFSGYQSKDPNRVRLQAAAIYSVIQSKQVTYCVAPPSFEQMGQRVRLPDAVLAHRMGNCFDLSLLYAACLEAVGLHPLLIFTEGHAFPGVWLVEETFSESVQDDITLLTKRVAPGINEICLVEATCMNEGQTARFDDAAERANSHLLDPDKFDCVVDVRRARSGGIRPLPLRTEKAGVWCIEEEPPAPSAGAQSIPPQLVDILEKPQEVDAVPMSRQRQWERRLLDLSLRNTLINFRLSKSSVPIMTTQLGELEDGLAERDEYQLLAKPGDWQDDVRSVSLYQSIRSNHPIEQLLRDEFGRKRLRAELNEADLERRMVHLYRSARLSLEENGANTLYLALGLLKWYESPASELPRYAPLVLIPVQIMKKVSKSGYTIRGRDEEPQMNITLLEMLRQDYGIAIGGLDALPRDEKGIDLKQIFHVIRHALMQVPRWEVEEAAYLGLFSFGQFVMWNDLRTRAGELAGNKIVASLMEGRLQWRQEETAAVALPLDGQHPGEQLLPISADSSQQSAIRAAAAGQSFVLHGPPGTGKSQTITNMIASALAGGKRVLFVAEKMAALSVVQKRLEAIGLGAFCLELHSNKSTKRAVLDQLQAAIDAPRMQPPEEWKAQADRLAGLRGELNGYSEALHRKHPFGFSLFEAAAGYERAGEGPGSEAVLFDDAAVAELTPEKVTAWRDLASQIKAASEQCGSPAGHAWADARVSAYTQSMKNEIEQALKGFLAKAAGAEEAMREAMSLLQLSESPLGLEMTRALARLCGLMADMPDVKPALLQAGGMEQAAEELRKVAEQGERRERSRAAALRFFSPEALRFDAQAAQSEWTKAELKWFLPRLIGQNRIVKVLRTMAAPGAQIVKEQAKDLLSLLLQWQEEEKKLLAMGETAERYLGGSLWNDGQGDWQGTAAAADWAVEAQALLLAWHEGDAAEALRARERIGTQLGGGRSAFLARGLALREAAGLHGKAAAHLELLGRLLRLDEAGLAVAAGRTSWYGFMRQKAGRWEAALPGLRDWCAWRRVREQAEEAGLAPLLVAHEEGRIASGELIRAFERGLYKACANYIFDRDDRLGQFSGNLFEEKLSRFRETDRRFERLTRLEIAARLSAKVPQMSQEAAQSSEAGILQRAIRSGGRSLSIRRLFEQIPNLLPRLAPCMLMSPISVAQYLDPGSPKFDLVIFDEASQVPTAQAVGALARGHQAVIVGDPKQLPPTSFFSKTKEEADEENEVSEDMESILDDCLALGMYERHLTWHYRSRHESLIAFSNAHYYDNKLMTFPSPDEPVSSVSLRPVEGYYDRGRTKHNRAEGDAIVAEIVRRLKDAALRRFSIGVVTFSSVQQTLIEDLLDEALRKEPELELLLAELPEPVFVKNLENVQGDERDIILFSIGYGPDLAGKVSLNFGPLNRQGGWRRLNVAVSRARSEMIVFSTLRAHQLSGSRTSAEGVLGLKAFLEFAEKGKQGLPVAETAKQADSVTELHRSLADELARRGCRTDLYVGASGYRIDAGVLDPDNPGRYLLGLLLDGPMYKSANTARDRDILRIQVLEQLGWRLHRIWLPDWWENREAELRKIEEAVARAKEEAVEAQADAGAGADSRAGADEEAGVEAEAEVEAEVEAEAEAEAGVGAEAEAEAGVGAEAEAEAGVDAEARTDVEAAARERAEAGAKSEAATATGTKAGATAEGAHELEKASPTDPSAIAFAAVHAERSQPGAFAAPPEGADVYKVTELEAVPYGTDAFYQMGYTPLILEQIKKVIREEGPISRALLAKRVLQAWSISRMGARLDRRFDELLSKLDATRTETDGTAFLWPEGEEPSRYAKFRLSADDSQRRTAEELPGEETANAAKAVLAAQISLPEPDLAKQVLKLLGYSRSGAALEKAARNGIARAIERGDAVRSDDGRIVLKDR</sequence>
<dbReference type="InterPro" id="IPR027417">
    <property type="entry name" value="P-loop_NTPase"/>
</dbReference>
<dbReference type="Pfam" id="PF13087">
    <property type="entry name" value="AAA_12"/>
    <property type="match status" value="1"/>
</dbReference>
<proteinExistence type="predicted"/>
<comment type="caution">
    <text evidence="6">The sequence shown here is derived from an EMBL/GenBank/DDBJ whole genome shotgun (WGS) entry which is preliminary data.</text>
</comment>
<evidence type="ECO:0000313" key="6">
    <source>
        <dbReference type="EMBL" id="MBD2872754.1"/>
    </source>
</evidence>
<dbReference type="SUPFAM" id="SSF52540">
    <property type="entry name" value="P-loop containing nucleoside triphosphate hydrolases"/>
    <property type="match status" value="1"/>
</dbReference>
<evidence type="ECO:0000259" key="4">
    <source>
        <dbReference type="Pfam" id="PF13087"/>
    </source>
</evidence>
<dbReference type="FunFam" id="3.40.50.300:FF:002063">
    <property type="entry name" value="DNA helicase related protein"/>
    <property type="match status" value="1"/>
</dbReference>
<evidence type="ECO:0000259" key="5">
    <source>
        <dbReference type="Pfam" id="PF18741"/>
    </source>
</evidence>
<dbReference type="Proteomes" id="UP000632125">
    <property type="component" value="Unassembled WGS sequence"/>
</dbReference>
<dbReference type="EMBL" id="JACXIY010000058">
    <property type="protein sequence ID" value="MBD2872754.1"/>
    <property type="molecule type" value="Genomic_DNA"/>
</dbReference>
<dbReference type="PANTHER" id="PTHR10887:SF530">
    <property type="entry name" value="SUPERFAMILY I DNA HELICASES"/>
    <property type="match status" value="1"/>
</dbReference>
<dbReference type="InterPro" id="IPR041677">
    <property type="entry name" value="DNA2/NAM7_AAA_11"/>
</dbReference>
<accession>A0A927CS54</accession>
<feature type="compositionally biased region" description="Low complexity" evidence="1">
    <location>
        <begin position="1735"/>
        <end position="1747"/>
    </location>
</feature>
<feature type="region of interest" description="Disordered" evidence="1">
    <location>
        <begin position="1805"/>
        <end position="1842"/>
    </location>
</feature>
<feature type="compositionally biased region" description="Basic and acidic residues" evidence="1">
    <location>
        <begin position="1805"/>
        <end position="1816"/>
    </location>
</feature>
<dbReference type="InterPro" id="IPR045055">
    <property type="entry name" value="DNA2/NAM7-like"/>
</dbReference>
<dbReference type="Pfam" id="PF18741">
    <property type="entry name" value="MTES_1575"/>
    <property type="match status" value="1"/>
</dbReference>
<reference evidence="6" key="1">
    <citation type="submission" date="2020-09" db="EMBL/GenBank/DDBJ databases">
        <title>A novel bacterium of genus Paenibacillus, isolated from South China Sea.</title>
        <authorList>
            <person name="Huang H."/>
            <person name="Mo K."/>
            <person name="Hu Y."/>
        </authorList>
    </citation>
    <scope>NUCLEOTIDE SEQUENCE</scope>
    <source>
        <strain evidence="6">IB182493</strain>
    </source>
</reference>
<evidence type="ECO:0000259" key="2">
    <source>
        <dbReference type="Pfam" id="PF11784"/>
    </source>
</evidence>
<feature type="domain" description="DUF3320" evidence="2">
    <location>
        <begin position="1887"/>
        <end position="1935"/>
    </location>
</feature>
<dbReference type="InterPro" id="IPR049468">
    <property type="entry name" value="Restrct_endonuc-II-like_dom"/>
</dbReference>
<dbReference type="Pfam" id="PF13086">
    <property type="entry name" value="AAA_11"/>
    <property type="match status" value="2"/>
</dbReference>
<dbReference type="PANTHER" id="PTHR10887">
    <property type="entry name" value="DNA2/NAM7 HELICASE FAMILY"/>
    <property type="match status" value="1"/>
</dbReference>
<dbReference type="Gene3D" id="3.40.50.300">
    <property type="entry name" value="P-loop containing nucleotide triphosphate hydrolases"/>
    <property type="match status" value="3"/>
</dbReference>
<dbReference type="CDD" id="cd18808">
    <property type="entry name" value="SF1_C_Upf1"/>
    <property type="match status" value="1"/>
</dbReference>